<evidence type="ECO:0000313" key="4">
    <source>
        <dbReference type="Proteomes" id="UP000030746"/>
    </source>
</evidence>
<dbReference type="PANTHER" id="PTHR11686">
    <property type="entry name" value="GAMMA GLUTAMYL TRANSPEPTIDASE"/>
    <property type="match status" value="1"/>
</dbReference>
<proteinExistence type="predicted"/>
<keyword evidence="2" id="KW-0812">Transmembrane</keyword>
<dbReference type="PANTHER" id="PTHR11686:SF54">
    <property type="entry name" value="GLUTATHIONE HYDROLASE 7"/>
    <property type="match status" value="1"/>
</dbReference>
<protein>
    <recommendedName>
        <fullName evidence="5">Gamma-glutamyltransferase</fullName>
    </recommendedName>
</protein>
<dbReference type="OrthoDB" id="1081007at2759"/>
<name>V4C308_LOTGI</name>
<dbReference type="HOGENOM" id="CLU_090210_0_0_1"/>
<feature type="binding site" evidence="1">
    <location>
        <position position="98"/>
    </location>
    <ligand>
        <name>L-glutamate</name>
        <dbReference type="ChEBI" id="CHEBI:29985"/>
    </ligand>
</feature>
<gene>
    <name evidence="3" type="ORF">LOTGIDRAFT_147396</name>
</gene>
<evidence type="ECO:0000256" key="2">
    <source>
        <dbReference type="SAM" id="Phobius"/>
    </source>
</evidence>
<dbReference type="KEGG" id="lgi:LOTGIDRAFT_147396"/>
<dbReference type="GO" id="GO:0006751">
    <property type="term" value="P:glutathione catabolic process"/>
    <property type="evidence" value="ECO:0007669"/>
    <property type="project" value="InterPro"/>
</dbReference>
<accession>V4C308</accession>
<dbReference type="InterPro" id="IPR000101">
    <property type="entry name" value="GGT_peptidase"/>
</dbReference>
<reference evidence="3 4" key="1">
    <citation type="journal article" date="2013" name="Nature">
        <title>Insights into bilaterian evolution from three spiralian genomes.</title>
        <authorList>
            <person name="Simakov O."/>
            <person name="Marletaz F."/>
            <person name="Cho S.J."/>
            <person name="Edsinger-Gonzales E."/>
            <person name="Havlak P."/>
            <person name="Hellsten U."/>
            <person name="Kuo D.H."/>
            <person name="Larsson T."/>
            <person name="Lv J."/>
            <person name="Arendt D."/>
            <person name="Savage R."/>
            <person name="Osoegawa K."/>
            <person name="de Jong P."/>
            <person name="Grimwood J."/>
            <person name="Chapman J.A."/>
            <person name="Shapiro H."/>
            <person name="Aerts A."/>
            <person name="Otillar R.P."/>
            <person name="Terry A.Y."/>
            <person name="Boore J.L."/>
            <person name="Grigoriev I.V."/>
            <person name="Lindberg D.R."/>
            <person name="Seaver E.C."/>
            <person name="Weisblat D.A."/>
            <person name="Putnam N.H."/>
            <person name="Rokhsar D.S."/>
        </authorList>
    </citation>
    <scope>NUCLEOTIDE SEQUENCE [LARGE SCALE GENOMIC DNA]</scope>
</reference>
<keyword evidence="4" id="KW-1185">Reference proteome</keyword>
<dbReference type="PRINTS" id="PR01210">
    <property type="entry name" value="GGTRANSPTASE"/>
</dbReference>
<keyword evidence="2" id="KW-1133">Transmembrane helix</keyword>
<dbReference type="EMBL" id="KB201593">
    <property type="protein sequence ID" value="ESO95879.1"/>
    <property type="molecule type" value="Genomic_DNA"/>
</dbReference>
<feature type="non-terminal residue" evidence="3">
    <location>
        <position position="1"/>
    </location>
</feature>
<dbReference type="OMA" id="SAPCAVI"/>
<sequence length="177" mass="18398">IIVVSGLVFAVAITVALILSIYLGPPQIGDTGAVATDVEQCSDLGLQILKDGGNAVDAAVTATLCLGVINPQSSGLGGGGFMLVHDHKVDKSWVYDFREVAPALLTADMFGSDENFGLSVGVPGELKGLSAAHTAHGKLKWYNVVKPVADLARNGFNVTKALGNYSKKDLPKGYESV</sequence>
<dbReference type="SUPFAM" id="SSF56235">
    <property type="entry name" value="N-terminal nucleophile aminohydrolases (Ntn hydrolases)"/>
    <property type="match status" value="1"/>
</dbReference>
<dbReference type="Proteomes" id="UP000030746">
    <property type="component" value="Unassembled WGS sequence"/>
</dbReference>
<feature type="transmembrane region" description="Helical" evidence="2">
    <location>
        <begin position="6"/>
        <end position="24"/>
    </location>
</feature>
<dbReference type="GO" id="GO:0036374">
    <property type="term" value="F:glutathione hydrolase activity"/>
    <property type="evidence" value="ECO:0007669"/>
    <property type="project" value="InterPro"/>
</dbReference>
<dbReference type="Pfam" id="PF01019">
    <property type="entry name" value="G_glu_transpept"/>
    <property type="match status" value="1"/>
</dbReference>
<dbReference type="CTD" id="20235244"/>
<dbReference type="GeneID" id="20235244"/>
<dbReference type="GO" id="GO:0005886">
    <property type="term" value="C:plasma membrane"/>
    <property type="evidence" value="ECO:0007669"/>
    <property type="project" value="TreeGrafter"/>
</dbReference>
<dbReference type="InterPro" id="IPR029055">
    <property type="entry name" value="Ntn_hydrolases_N"/>
</dbReference>
<evidence type="ECO:0000313" key="3">
    <source>
        <dbReference type="EMBL" id="ESO95879.1"/>
    </source>
</evidence>
<dbReference type="AlphaFoldDB" id="V4C308"/>
<keyword evidence="2" id="KW-0472">Membrane</keyword>
<evidence type="ECO:0000256" key="1">
    <source>
        <dbReference type="PIRSR" id="PIRSR600101-2"/>
    </source>
</evidence>
<dbReference type="RefSeq" id="XP_009053433.1">
    <property type="nucleotide sequence ID" value="XM_009055185.1"/>
</dbReference>
<organism evidence="3 4">
    <name type="scientific">Lottia gigantea</name>
    <name type="common">Giant owl limpet</name>
    <dbReference type="NCBI Taxonomy" id="225164"/>
    <lineage>
        <taxon>Eukaryota</taxon>
        <taxon>Metazoa</taxon>
        <taxon>Spiralia</taxon>
        <taxon>Lophotrochozoa</taxon>
        <taxon>Mollusca</taxon>
        <taxon>Gastropoda</taxon>
        <taxon>Patellogastropoda</taxon>
        <taxon>Lottioidea</taxon>
        <taxon>Lottiidae</taxon>
        <taxon>Lottia</taxon>
    </lineage>
</organism>
<evidence type="ECO:0008006" key="5">
    <source>
        <dbReference type="Google" id="ProtNLM"/>
    </source>
</evidence>